<reference evidence="1" key="1">
    <citation type="journal article" date="2015" name="Nature">
        <title>Complex archaea that bridge the gap between prokaryotes and eukaryotes.</title>
        <authorList>
            <person name="Spang A."/>
            <person name="Saw J.H."/>
            <person name="Jorgensen S.L."/>
            <person name="Zaremba-Niedzwiedzka K."/>
            <person name="Martijn J."/>
            <person name="Lind A.E."/>
            <person name="van Eijk R."/>
            <person name="Schleper C."/>
            <person name="Guy L."/>
            <person name="Ettema T.J."/>
        </authorList>
    </citation>
    <scope>NUCLEOTIDE SEQUENCE</scope>
</reference>
<sequence>LKMDLWLPLLQVGIDDKLMADIKQNGIQEPVEIRIREDGTKIVWDGLHRLAIAVQLDIKSIPVFYTR</sequence>
<gene>
    <name evidence="1" type="ORF">LCGC14_2688330</name>
</gene>
<feature type="non-terminal residue" evidence="1">
    <location>
        <position position="1"/>
    </location>
</feature>
<dbReference type="InterPro" id="IPR036086">
    <property type="entry name" value="ParB/Sulfiredoxin_sf"/>
</dbReference>
<dbReference type="EMBL" id="LAZR01047580">
    <property type="protein sequence ID" value="KKK93891.1"/>
    <property type="molecule type" value="Genomic_DNA"/>
</dbReference>
<comment type="caution">
    <text evidence="1">The sequence shown here is derived from an EMBL/GenBank/DDBJ whole genome shotgun (WGS) entry which is preliminary data.</text>
</comment>
<name>A0A0F9CB19_9ZZZZ</name>
<protein>
    <submittedName>
        <fullName evidence="1">Uncharacterized protein</fullName>
    </submittedName>
</protein>
<dbReference type="AlphaFoldDB" id="A0A0F9CB19"/>
<proteinExistence type="predicted"/>
<accession>A0A0F9CB19</accession>
<organism evidence="1">
    <name type="scientific">marine sediment metagenome</name>
    <dbReference type="NCBI Taxonomy" id="412755"/>
    <lineage>
        <taxon>unclassified sequences</taxon>
        <taxon>metagenomes</taxon>
        <taxon>ecological metagenomes</taxon>
    </lineage>
</organism>
<evidence type="ECO:0000313" key="1">
    <source>
        <dbReference type="EMBL" id="KKK93891.1"/>
    </source>
</evidence>
<dbReference type="SUPFAM" id="SSF110849">
    <property type="entry name" value="ParB/Sulfiredoxin"/>
    <property type="match status" value="1"/>
</dbReference>
<dbReference type="Gene3D" id="3.90.1530.10">
    <property type="entry name" value="Conserved hypothetical protein from pyrococcus furiosus pfu- 392566-001, ParB domain"/>
    <property type="match status" value="1"/>
</dbReference>